<evidence type="ECO:0000313" key="3">
    <source>
        <dbReference type="Proteomes" id="UP001219518"/>
    </source>
</evidence>
<name>A0AAE1HEI0_9NEOP</name>
<feature type="region of interest" description="Disordered" evidence="1">
    <location>
        <begin position="1"/>
        <end position="72"/>
    </location>
</feature>
<feature type="region of interest" description="Disordered" evidence="1">
    <location>
        <begin position="119"/>
        <end position="267"/>
    </location>
</feature>
<dbReference type="AlphaFoldDB" id="A0AAE1HEI0"/>
<keyword evidence="3" id="KW-1185">Reference proteome</keyword>
<reference evidence="2" key="1">
    <citation type="submission" date="2021-07" db="EMBL/GenBank/DDBJ databases">
        <authorList>
            <person name="Catto M.A."/>
            <person name="Jacobson A."/>
            <person name="Kennedy G."/>
            <person name="Labadie P."/>
            <person name="Hunt B.G."/>
            <person name="Srinivasan R."/>
        </authorList>
    </citation>
    <scope>NUCLEOTIDE SEQUENCE</scope>
    <source>
        <strain evidence="2">PL_HMW_Pooled</strain>
        <tissue evidence="2">Head</tissue>
    </source>
</reference>
<dbReference type="EMBL" id="JAHWGI010000981">
    <property type="protein sequence ID" value="KAK3919797.1"/>
    <property type="molecule type" value="Genomic_DNA"/>
</dbReference>
<feature type="compositionally biased region" description="Low complexity" evidence="1">
    <location>
        <begin position="251"/>
        <end position="264"/>
    </location>
</feature>
<feature type="compositionally biased region" description="Low complexity" evidence="1">
    <location>
        <begin position="8"/>
        <end position="39"/>
    </location>
</feature>
<feature type="compositionally biased region" description="Low complexity" evidence="1">
    <location>
        <begin position="160"/>
        <end position="174"/>
    </location>
</feature>
<organism evidence="2 3">
    <name type="scientific">Frankliniella fusca</name>
    <dbReference type="NCBI Taxonomy" id="407009"/>
    <lineage>
        <taxon>Eukaryota</taxon>
        <taxon>Metazoa</taxon>
        <taxon>Ecdysozoa</taxon>
        <taxon>Arthropoda</taxon>
        <taxon>Hexapoda</taxon>
        <taxon>Insecta</taxon>
        <taxon>Pterygota</taxon>
        <taxon>Neoptera</taxon>
        <taxon>Paraneoptera</taxon>
        <taxon>Thysanoptera</taxon>
        <taxon>Terebrantia</taxon>
        <taxon>Thripoidea</taxon>
        <taxon>Thripidae</taxon>
        <taxon>Frankliniella</taxon>
    </lineage>
</organism>
<proteinExistence type="predicted"/>
<reference evidence="2" key="2">
    <citation type="journal article" date="2023" name="BMC Genomics">
        <title>Pest status, molecular evolution, and epigenetic factors derived from the genome assembly of Frankliniella fusca, a thysanopteran phytovirus vector.</title>
        <authorList>
            <person name="Catto M.A."/>
            <person name="Labadie P.E."/>
            <person name="Jacobson A.L."/>
            <person name="Kennedy G.G."/>
            <person name="Srinivasan R."/>
            <person name="Hunt B.G."/>
        </authorList>
    </citation>
    <scope>NUCLEOTIDE SEQUENCE</scope>
    <source>
        <strain evidence="2">PL_HMW_Pooled</strain>
    </source>
</reference>
<comment type="caution">
    <text evidence="2">The sequence shown here is derived from an EMBL/GenBank/DDBJ whole genome shotgun (WGS) entry which is preliminary data.</text>
</comment>
<feature type="compositionally biased region" description="Low complexity" evidence="1">
    <location>
        <begin position="47"/>
        <end position="63"/>
    </location>
</feature>
<gene>
    <name evidence="2" type="ORF">KUF71_008924</name>
</gene>
<accession>A0AAE1HEI0</accession>
<protein>
    <submittedName>
        <fullName evidence="2">Vasodilator-stimulated phosphoprotein</fullName>
    </submittedName>
</protein>
<evidence type="ECO:0000313" key="2">
    <source>
        <dbReference type="EMBL" id="KAK3919797.1"/>
    </source>
</evidence>
<evidence type="ECO:0000256" key="1">
    <source>
        <dbReference type="SAM" id="MobiDB-lite"/>
    </source>
</evidence>
<sequence length="406" mass="43285">MEEEAEVTTTTSSTTSSSTRVQQQSFFTTTTSTSSFSSSGIKQLAQSTFAATTGDASSATTTTEEARLGADGPPRAALLGSMKGSRSPLFGHSLLTRTLQQTQQQQQTLVQRSVMQHQMSEDASDAETVIADESSGEETRYRLPSQSSPAEAVVMTTLRQQSSASSTQHSVASSLTPRSSEDTESDRLAFSLEEEDELSEEVLHVEQHHHASSGSHRAVSPAGREGRQWLTADSAVGGAPGANSRSMESLRTASSTSRRAYQAASERDLRDLRRVVATSVEARSLESLERQIRRAVSGEALPAGGVSAGAGAEDAALSAAERRRGLFAAVGERRTTVPQHLSLPPPSFLSPGDRRLTILSPHSPEVLHLSSSSSSSVFMSSLKTRRKPAVVLPRLVLPRSESVFSV</sequence>
<dbReference type="Proteomes" id="UP001219518">
    <property type="component" value="Unassembled WGS sequence"/>
</dbReference>